<evidence type="ECO:0000256" key="2">
    <source>
        <dbReference type="ARBA" id="ARBA00011245"/>
    </source>
</evidence>
<dbReference type="OrthoDB" id="37928at2157"/>
<dbReference type="GO" id="GO:0047475">
    <property type="term" value="F:phenylacetate-CoA ligase activity"/>
    <property type="evidence" value="ECO:0007669"/>
    <property type="project" value="UniProtKB-EC"/>
</dbReference>
<dbReference type="PIRSF" id="PIRSF006444">
    <property type="entry name" value="PaaK"/>
    <property type="match status" value="1"/>
</dbReference>
<dbReference type="PANTHER" id="PTHR43439">
    <property type="entry name" value="PHENYLACETATE-COENZYME A LIGASE"/>
    <property type="match status" value="1"/>
</dbReference>
<evidence type="ECO:0000313" key="9">
    <source>
        <dbReference type="EMBL" id="ADI73499.1"/>
    </source>
</evidence>
<evidence type="ECO:0000256" key="4">
    <source>
        <dbReference type="ARBA" id="ARBA00022553"/>
    </source>
</evidence>
<organism evidence="9 10">
    <name type="scientific">Methanohalobium evestigatum (strain ATCC BAA-1072 / DSM 3721 / NBRC 107634 / OCM 161 / Z-7303)</name>
    <dbReference type="NCBI Taxonomy" id="644295"/>
    <lineage>
        <taxon>Archaea</taxon>
        <taxon>Methanobacteriati</taxon>
        <taxon>Methanobacteriota</taxon>
        <taxon>Stenosarchaea group</taxon>
        <taxon>Methanomicrobia</taxon>
        <taxon>Methanosarcinales</taxon>
        <taxon>Methanosarcinaceae</taxon>
        <taxon>Methanohalobium</taxon>
    </lineage>
</organism>
<dbReference type="FunFam" id="3.40.50.12780:FF:000016">
    <property type="entry name" value="Phenylacetate-coenzyme A ligase"/>
    <property type="match status" value="1"/>
</dbReference>
<dbReference type="Gene3D" id="3.30.300.30">
    <property type="match status" value="1"/>
</dbReference>
<keyword evidence="5 9" id="KW-0436">Ligase</keyword>
<evidence type="ECO:0000313" key="10">
    <source>
        <dbReference type="Proteomes" id="UP000000391"/>
    </source>
</evidence>
<feature type="domain" description="AMP-dependent ligase C-terminal" evidence="8">
    <location>
        <begin position="335"/>
        <end position="431"/>
    </location>
</feature>
<dbReference type="InterPro" id="IPR042099">
    <property type="entry name" value="ANL_N_sf"/>
</dbReference>
<dbReference type="CDD" id="cd05913">
    <property type="entry name" value="PaaK"/>
    <property type="match status" value="1"/>
</dbReference>
<keyword evidence="6" id="KW-0547">Nucleotide-binding</keyword>
<dbReference type="InterPro" id="IPR011880">
    <property type="entry name" value="PA_CoA_ligase"/>
</dbReference>
<dbReference type="Proteomes" id="UP000000391">
    <property type="component" value="Chromosome"/>
</dbReference>
<keyword evidence="10" id="KW-1185">Reference proteome</keyword>
<dbReference type="KEGG" id="mev:Metev_0591"/>
<dbReference type="GO" id="GO:0010124">
    <property type="term" value="P:phenylacetate catabolic process"/>
    <property type="evidence" value="ECO:0007669"/>
    <property type="project" value="InterPro"/>
</dbReference>
<protein>
    <submittedName>
        <fullName evidence="9">Phenylacetate--CoA ligase</fullName>
        <ecNumber evidence="9">6.2.1.30</ecNumber>
    </submittedName>
</protein>
<dbReference type="AlphaFoldDB" id="D7E8F7"/>
<evidence type="ECO:0000259" key="8">
    <source>
        <dbReference type="Pfam" id="PF14535"/>
    </source>
</evidence>
<comment type="pathway">
    <text evidence="1">Aromatic compound metabolism.</text>
</comment>
<dbReference type="SUPFAM" id="SSF56801">
    <property type="entry name" value="Acetyl-CoA synthetase-like"/>
    <property type="match status" value="1"/>
</dbReference>
<feature type="domain" description="AMP-dependent synthetase/ligase" evidence="7">
    <location>
        <begin position="91"/>
        <end position="286"/>
    </location>
</feature>
<dbReference type="GeneID" id="9346213"/>
<dbReference type="RefSeq" id="WP_013194067.1">
    <property type="nucleotide sequence ID" value="NC_014253.1"/>
</dbReference>
<dbReference type="STRING" id="644295.Metev_0591"/>
<evidence type="ECO:0000256" key="1">
    <source>
        <dbReference type="ARBA" id="ARBA00005211"/>
    </source>
</evidence>
<dbReference type="InterPro" id="IPR045851">
    <property type="entry name" value="AMP-bd_C_sf"/>
</dbReference>
<evidence type="ECO:0000256" key="5">
    <source>
        <dbReference type="ARBA" id="ARBA00022598"/>
    </source>
</evidence>
<name>D7E8F7_METEZ</name>
<comment type="subunit">
    <text evidence="2">Monomer.</text>
</comment>
<proteinExistence type="predicted"/>
<dbReference type="InterPro" id="IPR000873">
    <property type="entry name" value="AMP-dep_synth/lig_dom"/>
</dbReference>
<dbReference type="Pfam" id="PF14535">
    <property type="entry name" value="AMP-binding_C_2"/>
    <property type="match status" value="1"/>
</dbReference>
<reference evidence="9 10" key="1">
    <citation type="submission" date="2010-06" db="EMBL/GenBank/DDBJ databases">
        <title>Complete sequence chromosome of Methanohalobium evestigatum Z-7303.</title>
        <authorList>
            <consortium name="US DOE Joint Genome Institute"/>
            <person name="Lucas S."/>
            <person name="Copeland A."/>
            <person name="Lapidus A."/>
            <person name="Cheng J.-F."/>
            <person name="Bruce D."/>
            <person name="Goodwin L."/>
            <person name="Pitluck S."/>
            <person name="Saunders E."/>
            <person name="Detter J.C."/>
            <person name="Han C."/>
            <person name="Tapia R."/>
            <person name="Land M."/>
            <person name="Hauser L."/>
            <person name="Kyrpides N."/>
            <person name="Mikhailova N."/>
            <person name="Sieprawska-Lupa M."/>
            <person name="Whitman W.B."/>
            <person name="Anderson I."/>
            <person name="Woyke T."/>
        </authorList>
    </citation>
    <scope>NUCLEOTIDE SEQUENCE [LARGE SCALE GENOMIC DNA]</scope>
    <source>
        <strain evidence="10">ATCC BAA-1072 / DSM 3721 / NBRC 107634 / OCM 161 / Z-7303</strain>
    </source>
</reference>
<dbReference type="InterPro" id="IPR051414">
    <property type="entry name" value="Adenylate-forming_Reductase"/>
</dbReference>
<dbReference type="Pfam" id="PF00501">
    <property type="entry name" value="AMP-binding"/>
    <property type="match status" value="1"/>
</dbReference>
<accession>D7E8F7</accession>
<evidence type="ECO:0000256" key="6">
    <source>
        <dbReference type="ARBA" id="ARBA00022741"/>
    </source>
</evidence>
<dbReference type="GO" id="GO:0000166">
    <property type="term" value="F:nucleotide binding"/>
    <property type="evidence" value="ECO:0007669"/>
    <property type="project" value="UniProtKB-KW"/>
</dbReference>
<evidence type="ECO:0000256" key="3">
    <source>
        <dbReference type="ARBA" id="ARBA00022450"/>
    </source>
</evidence>
<dbReference type="InterPro" id="IPR028154">
    <property type="entry name" value="AMP-dep_Lig_C"/>
</dbReference>
<dbReference type="EC" id="6.2.1.30" evidence="9"/>
<dbReference type="PANTHER" id="PTHR43439:SF2">
    <property type="entry name" value="ENZYME, PUTATIVE (JCVI)-RELATED"/>
    <property type="match status" value="1"/>
</dbReference>
<sequence>MEYWDPHIERMPIDELRQLQEHKLKQLLNYVYNHSPFYKKRLDDAGIKPEDINSLEDVKKIPFTYKQDLRDNYPTGMFCVPNTQLVRFHASSGTSGKPTVVGYTRNDINGWANSLARALTSIGIGRGDNMQVSYGYGLFTGGLGLHYGAEEVSASVLPTSAGNTGRQIELMQDLGTSVIACTPSYMLYMNEAAKKMNINIKKDTDLKIGILGAEPWSEEMRKRIEDTTGIKAYDIFGTSELSGPLFTECKYQDGIHIWADQFLVEIIDPDTGKALPDGERGELVITTLSKEALPLIRYRVGDLTALNSEPCECGRTHPRITRITGRVDDMLVVRGVNVFPGQIEAVLMNIPEVGEHFQIIVDRVNEMDMMNVQIEMTDTAFSDKVNDIISLEKKVESALKSVLNVSVKVELVEQGSLPRTVGKSKKVIDNRNL</sequence>
<evidence type="ECO:0000259" key="7">
    <source>
        <dbReference type="Pfam" id="PF00501"/>
    </source>
</evidence>
<keyword evidence="4" id="KW-0597">Phosphoprotein</keyword>
<gene>
    <name evidence="9" type="ordered locus">Metev_0591</name>
</gene>
<dbReference type="HOGENOM" id="CLU_035301_1_1_2"/>
<dbReference type="Gene3D" id="3.40.50.12780">
    <property type="entry name" value="N-terminal domain of ligase-like"/>
    <property type="match status" value="1"/>
</dbReference>
<dbReference type="EMBL" id="CP002069">
    <property type="protein sequence ID" value="ADI73499.1"/>
    <property type="molecule type" value="Genomic_DNA"/>
</dbReference>
<keyword evidence="3" id="KW-0596">Phosphopantetheine</keyword>